<sequence>MKLSLVSPLLLTLLSFTTAHGGHGHEQESLKIKPQDLSWQDWHMKEEHGLEEYDGKTFFILHDLNNNGILESKEILNLYGLVHKIIIGDGSGMGQDKIEVTPELQKQVVENIFQLIPHGNPEGISQAEWLKFYENGGRLPDLGYGPGHHLGFEEEYEEHHWRKYHANDDPDVKIKHKEDIEHELLHHQQEIEETHDRSSRLKKFAGDYWSEINIDNLKPKYRKQQK</sequence>
<dbReference type="EMBL" id="CP017627">
    <property type="protein sequence ID" value="AOW29627.1"/>
    <property type="molecule type" value="Genomic_DNA"/>
</dbReference>
<protein>
    <recommendedName>
        <fullName evidence="7">EF-hand domain-containing protein</fullName>
    </recommendedName>
</protein>
<dbReference type="FunFam" id="1.10.238.10:FF:000309">
    <property type="entry name" value="Chromosome 21, whole genome shotgun sequence"/>
    <property type="match status" value="1"/>
</dbReference>
<dbReference type="RefSeq" id="XP_714591.2">
    <property type="nucleotide sequence ID" value="XM_709498.2"/>
</dbReference>
<dbReference type="GO" id="GO:0005509">
    <property type="term" value="F:calcium ion binding"/>
    <property type="evidence" value="ECO:0000318"/>
    <property type="project" value="GO_Central"/>
</dbReference>
<evidence type="ECO:0008006" key="7">
    <source>
        <dbReference type="Google" id="ProtNLM"/>
    </source>
</evidence>
<dbReference type="VEuPathDB" id="FungiDB:C5_01980C_A"/>
<keyword evidence="1 3" id="KW-0732">Signal</keyword>
<dbReference type="AlphaFoldDB" id="A0A1D8PNB9"/>
<keyword evidence="6" id="KW-1185">Reference proteome</keyword>
<name>A0A1D8PNB9_CANAL</name>
<reference evidence="5 6" key="1">
    <citation type="journal article" date="2004" name="Proc. Natl. Acad. Sci. U.S.A.">
        <title>The diploid genome sequence of Candida albicans.</title>
        <authorList>
            <person name="Jones T."/>
            <person name="Federspiel N.A."/>
            <person name="Chibana H."/>
            <person name="Dungan J."/>
            <person name="Kalman S."/>
            <person name="Magee B.B."/>
            <person name="Newport G."/>
            <person name="Thorstenson Y.R."/>
            <person name="Agabian N."/>
            <person name="Magee P.T."/>
            <person name="Davis R.W."/>
            <person name="Scherer S."/>
        </authorList>
    </citation>
    <scope>NUCLEOTIDE SEQUENCE [LARGE SCALE GENOMIC DNA]</scope>
    <source>
        <strain evidence="6">SC5314 / ATCC MYA-2876</strain>
    </source>
</reference>
<reference evidence="5 6" key="3">
    <citation type="journal article" date="2013" name="Genome Biol.">
        <title>Assembly of a phased diploid Candida albicans genome facilitates allele-specific measurements and provides a simple model for repeat and indel structure.</title>
        <authorList>
            <person name="Muzzey D."/>
            <person name="Schwartz K."/>
            <person name="Weissman J.S."/>
            <person name="Sherlock G."/>
        </authorList>
    </citation>
    <scope>NUCLEOTIDE SEQUENCE [LARGE SCALE GENOMIC DNA]</scope>
    <source>
        <strain evidence="6">SC5314 / ATCC MYA-2876</strain>
    </source>
</reference>
<evidence type="ECO:0000313" key="5">
    <source>
        <dbReference type="EMBL" id="AOW29627.1"/>
    </source>
</evidence>
<evidence type="ECO:0000256" key="1">
    <source>
        <dbReference type="ARBA" id="ARBA00022729"/>
    </source>
</evidence>
<proteinExistence type="predicted"/>
<reference evidence="5 6" key="2">
    <citation type="journal article" date="2007" name="Genome Biol.">
        <title>Assembly of the Candida albicans genome into sixteen supercontigs aligned on the eight chromosomes.</title>
        <authorList>
            <person name="van het Hoog M."/>
            <person name="Rast T.J."/>
            <person name="Martchenko M."/>
            <person name="Grindle S."/>
            <person name="Dignard D."/>
            <person name="Hogues H."/>
            <person name="Cuomo C."/>
            <person name="Berriman M."/>
            <person name="Scherer S."/>
            <person name="Magee B.B."/>
            <person name="Whiteway M."/>
            <person name="Chibana H."/>
            <person name="Nantel A."/>
            <person name="Magee P.T."/>
        </authorList>
    </citation>
    <scope>GENOME REANNOTATION</scope>
    <source>
        <strain evidence="6">SC5314 / ATCC MYA-2876</strain>
    </source>
</reference>
<dbReference type="SUPFAM" id="SSF47473">
    <property type="entry name" value="EF-hand"/>
    <property type="match status" value="1"/>
</dbReference>
<feature type="chain" id="PRO_5009111183" description="EF-hand domain-containing protein" evidence="3">
    <location>
        <begin position="20"/>
        <end position="226"/>
    </location>
</feature>
<dbReference type="FunCoup" id="A0A1D8PNB9">
    <property type="interactions" value="42"/>
</dbReference>
<dbReference type="InterPro" id="IPR018247">
    <property type="entry name" value="EF_Hand_1_Ca_BS"/>
</dbReference>
<dbReference type="GeneID" id="3643775"/>
<accession>A0A1D8PNB9</accession>
<dbReference type="KEGG" id="cal:CAALFM_C501980CA"/>
<dbReference type="CGD" id="CAL0000197371">
    <property type="gene designation" value="orf19.10683"/>
</dbReference>
<dbReference type="InterPro" id="IPR011992">
    <property type="entry name" value="EF-hand-dom_pair"/>
</dbReference>
<dbReference type="eggNOG" id="ENOG502QRFY">
    <property type="taxonomic scope" value="Eukaryota"/>
</dbReference>
<dbReference type="PANTHER" id="PTHR19237:SF20">
    <property type="entry name" value="NUCLEOBINDIN 1"/>
    <property type="match status" value="1"/>
</dbReference>
<evidence type="ECO:0000256" key="3">
    <source>
        <dbReference type="SAM" id="SignalP"/>
    </source>
</evidence>
<evidence type="ECO:0000313" key="6">
    <source>
        <dbReference type="Proteomes" id="UP000000559"/>
    </source>
</evidence>
<dbReference type="Gene3D" id="1.10.238.10">
    <property type="entry name" value="EF-hand"/>
    <property type="match status" value="1"/>
</dbReference>
<dbReference type="PANTHER" id="PTHR19237">
    <property type="entry name" value="NUCLEOBINDIN"/>
    <property type="match status" value="1"/>
</dbReference>
<evidence type="ECO:0000313" key="4">
    <source>
        <dbReference type="CGD" id="CAL0000197371"/>
    </source>
</evidence>
<gene>
    <name evidence="5" type="ordered locus">CAALFM_C501980CA</name>
    <name evidence="4" type="ordered locus">orf19.10683</name>
</gene>
<dbReference type="Proteomes" id="UP000000559">
    <property type="component" value="Chromosome 5"/>
</dbReference>
<feature type="signal peptide" evidence="3">
    <location>
        <begin position="1"/>
        <end position="19"/>
    </location>
</feature>
<dbReference type="OrthoDB" id="289247at2759"/>
<dbReference type="GO" id="GO:0005793">
    <property type="term" value="C:endoplasmic reticulum-Golgi intermediate compartment"/>
    <property type="evidence" value="ECO:0000318"/>
    <property type="project" value="GO_Central"/>
</dbReference>
<organism evidence="5 6">
    <name type="scientific">Candida albicans (strain SC5314 / ATCC MYA-2876)</name>
    <name type="common">Yeast</name>
    <dbReference type="NCBI Taxonomy" id="237561"/>
    <lineage>
        <taxon>Eukaryota</taxon>
        <taxon>Fungi</taxon>
        <taxon>Dikarya</taxon>
        <taxon>Ascomycota</taxon>
        <taxon>Saccharomycotina</taxon>
        <taxon>Pichiomycetes</taxon>
        <taxon>Debaryomycetaceae</taxon>
        <taxon>Candida/Lodderomyces clade</taxon>
        <taxon>Candida</taxon>
    </lineage>
</organism>
<keyword evidence="2" id="KW-0106">Calcium</keyword>
<dbReference type="PROSITE" id="PS00018">
    <property type="entry name" value="EF_HAND_1"/>
    <property type="match status" value="1"/>
</dbReference>
<dbReference type="InterPro" id="IPR040250">
    <property type="entry name" value="Nucleobindin"/>
</dbReference>
<dbReference type="InParanoid" id="A0A1D8PNB9"/>
<evidence type="ECO:0000256" key="2">
    <source>
        <dbReference type="ARBA" id="ARBA00022837"/>
    </source>
</evidence>